<accession>A0A086A8A0</accession>
<reference evidence="6 7" key="1">
    <citation type="submission" date="2014-07" db="EMBL/GenBank/DDBJ databases">
        <title>Genome of Chryseobacterium soli DSM 19298.</title>
        <authorList>
            <person name="Stropko S.J."/>
            <person name="Pipes S.E."/>
            <person name="Newman J."/>
        </authorList>
    </citation>
    <scope>NUCLEOTIDE SEQUENCE [LARGE SCALE GENOMIC DNA]</scope>
    <source>
        <strain evidence="6 7">DSM 19298</strain>
    </source>
</reference>
<dbReference type="InterPro" id="IPR003439">
    <property type="entry name" value="ABC_transporter-like_ATP-bd"/>
</dbReference>
<gene>
    <name evidence="6" type="ORF">IW15_09030</name>
</gene>
<dbReference type="STRING" id="445961.IW15_09030"/>
<keyword evidence="4" id="KW-0067">ATP-binding</keyword>
<keyword evidence="2" id="KW-0813">Transport</keyword>
<dbReference type="EMBL" id="JPRH01000003">
    <property type="protein sequence ID" value="KFF12914.1"/>
    <property type="molecule type" value="Genomic_DNA"/>
</dbReference>
<evidence type="ECO:0000313" key="6">
    <source>
        <dbReference type="EMBL" id="KFF12914.1"/>
    </source>
</evidence>
<dbReference type="AlphaFoldDB" id="A0A086A8A0"/>
<comment type="similarity">
    <text evidence="1">Belongs to the ABC transporter superfamily.</text>
</comment>
<evidence type="ECO:0000256" key="1">
    <source>
        <dbReference type="ARBA" id="ARBA00005417"/>
    </source>
</evidence>
<dbReference type="SMART" id="SM00382">
    <property type="entry name" value="AAA"/>
    <property type="match status" value="1"/>
</dbReference>
<dbReference type="PROSITE" id="PS50893">
    <property type="entry name" value="ABC_TRANSPORTER_2"/>
    <property type="match status" value="1"/>
</dbReference>
<dbReference type="Gene3D" id="3.40.50.300">
    <property type="entry name" value="P-loop containing nucleotide triphosphate hydrolases"/>
    <property type="match status" value="1"/>
</dbReference>
<evidence type="ECO:0000256" key="3">
    <source>
        <dbReference type="ARBA" id="ARBA00022741"/>
    </source>
</evidence>
<dbReference type="Proteomes" id="UP000028705">
    <property type="component" value="Unassembled WGS sequence"/>
</dbReference>
<dbReference type="RefSeq" id="WP_034710639.1">
    <property type="nucleotide sequence ID" value="NZ_JPRH01000003.1"/>
</dbReference>
<evidence type="ECO:0000256" key="4">
    <source>
        <dbReference type="ARBA" id="ARBA00022840"/>
    </source>
</evidence>
<protein>
    <recommendedName>
        <fullName evidence="5">ABC transporter domain-containing protein</fullName>
    </recommendedName>
</protein>
<proteinExistence type="inferred from homology"/>
<dbReference type="GO" id="GO:0005524">
    <property type="term" value="F:ATP binding"/>
    <property type="evidence" value="ECO:0007669"/>
    <property type="project" value="UniProtKB-KW"/>
</dbReference>
<dbReference type="PANTHER" id="PTHR43335:SF4">
    <property type="entry name" value="ABC TRANSPORTER, ATP-BINDING PROTEIN"/>
    <property type="match status" value="1"/>
</dbReference>
<evidence type="ECO:0000259" key="5">
    <source>
        <dbReference type="PROSITE" id="PS50893"/>
    </source>
</evidence>
<evidence type="ECO:0000313" key="7">
    <source>
        <dbReference type="Proteomes" id="UP000028705"/>
    </source>
</evidence>
<keyword evidence="7" id="KW-1185">Reference proteome</keyword>
<keyword evidence="3" id="KW-0547">Nucleotide-binding</keyword>
<feature type="domain" description="ABC transporter" evidence="5">
    <location>
        <begin position="4"/>
        <end position="230"/>
    </location>
</feature>
<evidence type="ECO:0000256" key="2">
    <source>
        <dbReference type="ARBA" id="ARBA00022448"/>
    </source>
</evidence>
<dbReference type="GO" id="GO:0016887">
    <property type="term" value="F:ATP hydrolysis activity"/>
    <property type="evidence" value="ECO:0007669"/>
    <property type="project" value="InterPro"/>
</dbReference>
<dbReference type="OrthoDB" id="9801987at2"/>
<dbReference type="PANTHER" id="PTHR43335">
    <property type="entry name" value="ABC TRANSPORTER, ATP-BINDING PROTEIN"/>
    <property type="match status" value="1"/>
</dbReference>
<name>A0A086A8A0_9FLAO</name>
<dbReference type="InterPro" id="IPR003593">
    <property type="entry name" value="AAA+_ATPase"/>
</dbReference>
<dbReference type="InterPro" id="IPR027417">
    <property type="entry name" value="P-loop_NTPase"/>
</dbReference>
<comment type="caution">
    <text evidence="6">The sequence shown here is derived from an EMBL/GenBank/DDBJ whole genome shotgun (WGS) entry which is preliminary data.</text>
</comment>
<dbReference type="SUPFAM" id="SSF52540">
    <property type="entry name" value="P-loop containing nucleoside triphosphate hydrolases"/>
    <property type="match status" value="1"/>
</dbReference>
<organism evidence="6 7">
    <name type="scientific">Chryseobacterium soli</name>
    <dbReference type="NCBI Taxonomy" id="445961"/>
    <lineage>
        <taxon>Bacteria</taxon>
        <taxon>Pseudomonadati</taxon>
        <taxon>Bacteroidota</taxon>
        <taxon>Flavobacteriia</taxon>
        <taxon>Flavobacteriales</taxon>
        <taxon>Weeksellaceae</taxon>
        <taxon>Chryseobacterium group</taxon>
        <taxon>Chryseobacterium</taxon>
    </lineage>
</organism>
<dbReference type="eggNOG" id="COG1131">
    <property type="taxonomic scope" value="Bacteria"/>
</dbReference>
<sequence length="301" mass="33684">MESITTTNLNYTIGSKTILKDISLHVPNGSIYGYLGRNGAGKSTTIKLLLGLLEQQNDNILIQGKSLQKDRTEILSATGNLIESPCFYTKLTVFENLKYLDIIYGKGTKRIDEVLELVDLHREKKKKTSALSMGMKQRLGIAMAIFHDPQLLILDEPLNGLDPQGIFEMRKLFQHLNAQGKTIFLSSHILSELEKTATHIGIIEGGKMIFQGTKNELLSRVEKTVVVRVNNTEKAVSVLQGIHFQVSQSDGNKISVTINDDQAFHSLLKVLIQHDLEIYEIESQNANLEQIFINLISNSHD</sequence>
<dbReference type="Pfam" id="PF00005">
    <property type="entry name" value="ABC_tran"/>
    <property type="match status" value="1"/>
</dbReference>